<dbReference type="Proteomes" id="UP000595895">
    <property type="component" value="Chromosome"/>
</dbReference>
<dbReference type="KEGG" id="awe:JG540_09950"/>
<proteinExistence type="predicted"/>
<dbReference type="AlphaFoldDB" id="A0A7T7M9B4"/>
<evidence type="ECO:0000313" key="2">
    <source>
        <dbReference type="Proteomes" id="UP000595895"/>
    </source>
</evidence>
<accession>A0A7T7M9B4</accession>
<dbReference type="RefSeq" id="WP_200275758.1">
    <property type="nucleotide sequence ID" value="NZ_CP066802.1"/>
</dbReference>
<sequence length="69" mass="7375">MPYIAAAGAAIDAVPFLLVGMGFDMGSEFISHGVVIWASGLGICLTRARPYRENDQAAIGSKNNHLVRR</sequence>
<evidence type="ECO:0000313" key="1">
    <source>
        <dbReference type="EMBL" id="QQM67299.1"/>
    </source>
</evidence>
<protein>
    <submittedName>
        <fullName evidence="1">Uncharacterized protein</fullName>
    </submittedName>
</protein>
<organism evidence="1 2">
    <name type="scientific">Actinomyces weissii</name>
    <dbReference type="NCBI Taxonomy" id="675090"/>
    <lineage>
        <taxon>Bacteria</taxon>
        <taxon>Bacillati</taxon>
        <taxon>Actinomycetota</taxon>
        <taxon>Actinomycetes</taxon>
        <taxon>Actinomycetales</taxon>
        <taxon>Actinomycetaceae</taxon>
        <taxon>Actinomyces</taxon>
    </lineage>
</organism>
<reference evidence="1 2" key="1">
    <citation type="submission" date="2020-12" db="EMBL/GenBank/DDBJ databases">
        <authorList>
            <person name="Zhou J."/>
        </authorList>
    </citation>
    <scope>NUCLEOTIDE SEQUENCE [LARGE SCALE GENOMIC DNA]</scope>
    <source>
        <strain evidence="1 2">CCUG 61299</strain>
    </source>
</reference>
<dbReference type="EMBL" id="CP066802">
    <property type="protein sequence ID" value="QQM67299.1"/>
    <property type="molecule type" value="Genomic_DNA"/>
</dbReference>
<dbReference type="InterPro" id="IPR012337">
    <property type="entry name" value="RNaseH-like_sf"/>
</dbReference>
<dbReference type="SUPFAM" id="SSF53098">
    <property type="entry name" value="Ribonuclease H-like"/>
    <property type="match status" value="1"/>
</dbReference>
<keyword evidence="2" id="KW-1185">Reference proteome</keyword>
<gene>
    <name evidence="1" type="ORF">JG540_09950</name>
</gene>
<name>A0A7T7M9B4_9ACTO</name>